<dbReference type="Gene3D" id="3.10.640.10">
    <property type="entry name" value="Restriction endonuclease-like alpha-beta roll domain"/>
    <property type="match status" value="1"/>
</dbReference>
<gene>
    <name evidence="1" type="ORF">NM06_04945</name>
</gene>
<dbReference type="SMART" id="SM01322">
    <property type="entry name" value="YaeQ"/>
    <property type="match status" value="1"/>
</dbReference>
<dbReference type="STRING" id="379097.SE23_05475"/>
<dbReference type="InterPro" id="IPR011335">
    <property type="entry name" value="Restrct_endonuc-II-like"/>
</dbReference>
<dbReference type="OrthoDB" id="5293309at2"/>
<sequence>MALKPTIYKFRLSLSDTNRDVYDSAQLTIAQHPSETIPRMMARVLAFCAKYQPDLVFTKGLSTIEEPDLWVKSLDDQILYWVEIGEPSLDRIKKATRLSPRVDVFSFNSKSDVWWEQTKNKAHQYNASFYRFNWDAIEALSDVVERGMDISVMITGDSLFVDVPQGSFEVQLETLYSNE</sequence>
<evidence type="ECO:0000313" key="2">
    <source>
        <dbReference type="Proteomes" id="UP000030451"/>
    </source>
</evidence>
<accession>A0A0A5I131</accession>
<dbReference type="Proteomes" id="UP000030451">
    <property type="component" value="Unassembled WGS sequence"/>
</dbReference>
<dbReference type="AlphaFoldDB" id="A0A0A5I131"/>
<dbReference type="PANTHER" id="PTHR38784">
    <property type="entry name" value="SUCROSE PHOSPHORYLASE"/>
    <property type="match status" value="1"/>
</dbReference>
<dbReference type="PIRSF" id="PIRSF011484">
    <property type="entry name" value="YaeQ"/>
    <property type="match status" value="1"/>
</dbReference>
<dbReference type="InterPro" id="IPR009822">
    <property type="entry name" value="YaeQ"/>
</dbReference>
<reference evidence="1 2" key="1">
    <citation type="submission" date="2014-10" db="EMBL/GenBank/DDBJ databases">
        <title>Genome sequencing of Vibrio sinaloensis T08.</title>
        <authorList>
            <person name="Chan K.-G."/>
            <person name="Mohamad N.I."/>
        </authorList>
    </citation>
    <scope>NUCLEOTIDE SEQUENCE [LARGE SCALE GENOMIC DNA]</scope>
    <source>
        <strain evidence="1 2">T08</strain>
    </source>
</reference>
<organism evidence="1 2">
    <name type="scientific">Photobacterium sp. (strain ATCC 43367)</name>
    <dbReference type="NCBI Taxonomy" id="379097"/>
    <lineage>
        <taxon>Bacteria</taxon>
        <taxon>Pseudomonadati</taxon>
        <taxon>Pseudomonadota</taxon>
        <taxon>Gammaproteobacteria</taxon>
        <taxon>Vibrionales</taxon>
        <taxon>Vibrionaceae</taxon>
        <taxon>Vibrio</taxon>
        <taxon>Vibrio oreintalis group</taxon>
    </lineage>
</organism>
<evidence type="ECO:0000313" key="1">
    <source>
        <dbReference type="EMBL" id="KGY10260.1"/>
    </source>
</evidence>
<dbReference type="RefSeq" id="WP_038188558.1">
    <property type="nucleotide sequence ID" value="NZ_JRWP01000004.1"/>
</dbReference>
<dbReference type="EMBL" id="JRWP01000004">
    <property type="protein sequence ID" value="KGY10260.1"/>
    <property type="molecule type" value="Genomic_DNA"/>
</dbReference>
<name>A0A0A5I131_PHOS4</name>
<proteinExistence type="predicted"/>
<dbReference type="SUPFAM" id="SSF52980">
    <property type="entry name" value="Restriction endonuclease-like"/>
    <property type="match status" value="1"/>
</dbReference>
<comment type="caution">
    <text evidence="1">The sequence shown here is derived from an EMBL/GenBank/DDBJ whole genome shotgun (WGS) entry which is preliminary data.</text>
</comment>
<dbReference type="InterPro" id="IPR038590">
    <property type="entry name" value="YaeQ_sf"/>
</dbReference>
<dbReference type="PANTHER" id="PTHR38784:SF1">
    <property type="entry name" value="SUCROSE PHOSPHORYLASE"/>
    <property type="match status" value="1"/>
</dbReference>
<dbReference type="Pfam" id="PF07152">
    <property type="entry name" value="YaeQ"/>
    <property type="match status" value="1"/>
</dbReference>
<protein>
    <submittedName>
        <fullName evidence="1">Cellulose synthase</fullName>
    </submittedName>
</protein>